<dbReference type="Proteomes" id="UP000693981">
    <property type="component" value="Unassembled WGS sequence"/>
</dbReference>
<sequence length="1781" mass="201105">METEGDASNVVFLEGNAADEDKLCTQKPLFRLMKFVRETQCEMEVVKPVLDELEVMRLCREFGMMSSVNPKDFDFDILHARDFDDDFVRFLRYELLENSSSESVKFKGLFGKQDQIQAALTEMNVCSTRTTKSLDVNDEGIYCVKFDPECASEDKLSGLVVFSWIRDELFEPQSLRDIPTFVLRFLTGLVPDIVCCTSGSDLEQLKAAMLASESYEDEFPSYSVSFEVKKQVDQEDDVKCAAVDSIDLGEPTQGYSDVSLLKGSYPALASKGTMSPQVRRETQNPRFNSHAKFAVWLKDQSHQYRITLSGTIARSRKLCEALLRQFALWPEELLKSCREEQDKTRREEFDLGTRELVAEVERQRKQARELSSVLFELQADAVQEPPPNPSIEASSKAYGEFLDWINSKHTKKVDHKIKLQLDAPTNLREIQATLLELYTNGLKGEANKLLDMCATLTKPELVKNVKKFRERSHGKKIDSSDDKPGAATDKCQSRSWEAFLMEVAEPLNSLRKRWWIAVEHVLAEAKDMQLKLLKKKADKSNLDDSERQIIDDAFKVLCESLLSKEGLMLTLNATTRNRGAVFCDSVHEVMAPPTTFLDISKVEMNDNKPKKMEPMGRLLFNPTESHVAMYTVKVRSAIQIVAGKERMCAKLLHFPHVNGGRRPLPTNEKVIRTFGKFADICDYNVRDRVMAFVSKEMVGIYKLDEAFKHMELIKSIDLGVRSTLTALPFQDIMLIDSTVYVTDSTGYTQSIGIHNDQTSNVVRICSSNEGHGYTSSGKMSLADNLVVGAVNVHANDSGAFEGALECISRDDYRGLPILPLGMTFLVDQPQCVCIDDQIFVLDPLARKMYVFAIQVTVRSDSYRMQQCDDSEGSKTSESESGITNCLRKQHWMYTFYHVFEKFPVQGLLESGPARHVKVNVICSSNSDANAVLENCHDFLSLLMSDLLALNKPLNGLNLTEGLAVARTLDGISLQTKSLISLLQTLITFLPIQICRAEGNALTVLRDGMDDTLNEMDLDMQTWEAIDIAESIRFGLLSPLLSAWRGRCVVITSMGKQSTGKSYFLNHLTGSSFAIAGNRCTDGAWMTLRMMKDILFVVLDFEGLGSFERTDQEDVFLSVLNASLSMFTIFRMEMRFDKVVDGMFSNFQKGTNLLKSDEHLFQGSLYMSVKDVNTNDNHAVLSEFKKKLELLMANREQNFLTTMYSGKVAINSSPPLGTNGYYASLRHTRQLITKMIQDDPLSGFATGNSFHDCVRLVLAKISILDWTSVDETSQRLQMNDIYRKLPGALRTGCLIPVDAQTKSGTVQQYLMEPLLQNENDLATLRLDQLSRDYSEFLESWMTVNKMVLLDEWEDDSIDFGPLCFDEDSLNTEAVHLTLVNLFQRFLALISKGPLDKLTEEDYANFDAVLSFLICRRETKVALWVKQLLGAERFMKEWEQIEDYFCTFKAMLSRCEQGLCEYCIQNYSSGKQTPPCVIKAGHEGKCNCDGVFQWGDHKYAVGDKGIAEMCNMYCSSAGRGHAHYMKCNKEIAATCLYTGFEDQRRHCKSKLKSSLDYEIDEVLHKKYWETIGWEDPCQSAAERALFAKCPYMCNAPEHKGKDKSPSCCDLQAWHPPATPPPVLEQNVSYIDGHRFHCSHANATGMHHVFVLDCSGSMRGNPWRMLLKGVREYLQTRLSSGSTQDVVSMVTFGDKGKTEYERVRIQSAPSRYVHFGGGGTYYANGLKEANAIISRSKSMLYKPVLIFFTDGRPADRKKGLKLATDIKHRYALFGLQTFVVGMDE</sequence>
<name>A0A8T1WYI2_9STRA</name>
<dbReference type="Pfam" id="PF13519">
    <property type="entry name" value="VWA_2"/>
    <property type="match status" value="1"/>
</dbReference>
<evidence type="ECO:0000259" key="2">
    <source>
        <dbReference type="PROSITE" id="PS51717"/>
    </source>
</evidence>
<dbReference type="GO" id="GO:0005525">
    <property type="term" value="F:GTP binding"/>
    <property type="evidence" value="ECO:0007669"/>
    <property type="project" value="InterPro"/>
</dbReference>
<evidence type="ECO:0000313" key="3">
    <source>
        <dbReference type="EMBL" id="KAG7398655.1"/>
    </source>
</evidence>
<dbReference type="CDD" id="cd00198">
    <property type="entry name" value="vWFA"/>
    <property type="match status" value="1"/>
</dbReference>
<organism evidence="3 4">
    <name type="scientific">Phytophthora boehmeriae</name>
    <dbReference type="NCBI Taxonomy" id="109152"/>
    <lineage>
        <taxon>Eukaryota</taxon>
        <taxon>Sar</taxon>
        <taxon>Stramenopiles</taxon>
        <taxon>Oomycota</taxon>
        <taxon>Peronosporomycetes</taxon>
        <taxon>Peronosporales</taxon>
        <taxon>Peronosporaceae</taxon>
        <taxon>Phytophthora</taxon>
    </lineage>
</organism>
<evidence type="ECO:0000313" key="4">
    <source>
        <dbReference type="Proteomes" id="UP000693981"/>
    </source>
</evidence>
<evidence type="ECO:0000259" key="1">
    <source>
        <dbReference type="PROSITE" id="PS50234"/>
    </source>
</evidence>
<dbReference type="EMBL" id="JAGDFL010000075">
    <property type="protein sequence ID" value="KAG7398655.1"/>
    <property type="molecule type" value="Genomic_DNA"/>
</dbReference>
<dbReference type="OrthoDB" id="2343366at2759"/>
<dbReference type="PANTHER" id="PTHR22796:SF1">
    <property type="entry name" value="VWFA DOMAIN-CONTAINING PROTEIN"/>
    <property type="match status" value="1"/>
</dbReference>
<accession>A0A8T1WYI2</accession>
<gene>
    <name evidence="3" type="primary">VPS13A_5</name>
    <name evidence="3" type="ORF">PHYBOEH_010704</name>
</gene>
<feature type="domain" description="VLIG-type G" evidence="2">
    <location>
        <begin position="1044"/>
        <end position="1125"/>
    </location>
</feature>
<dbReference type="PROSITE" id="PS51717">
    <property type="entry name" value="G_VLIG"/>
    <property type="match status" value="1"/>
</dbReference>
<feature type="domain" description="VWFA" evidence="1">
    <location>
        <begin position="1644"/>
        <end position="1781"/>
    </location>
</feature>
<dbReference type="InterPro" id="IPR030383">
    <property type="entry name" value="G_VLIG_dom"/>
</dbReference>
<dbReference type="PROSITE" id="PS50234">
    <property type="entry name" value="VWFA"/>
    <property type="match status" value="1"/>
</dbReference>
<proteinExistence type="predicted"/>
<reference evidence="3" key="1">
    <citation type="submission" date="2021-02" db="EMBL/GenBank/DDBJ databases">
        <authorList>
            <person name="Palmer J.M."/>
        </authorList>
    </citation>
    <scope>NUCLEOTIDE SEQUENCE</scope>
    <source>
        <strain evidence="3">SCRP23</strain>
    </source>
</reference>
<keyword evidence="4" id="KW-1185">Reference proteome</keyword>
<protein>
    <submittedName>
        <fullName evidence="3">Vacuolar protein sorting-associated protein 13A</fullName>
    </submittedName>
</protein>
<comment type="caution">
    <text evidence="3">The sequence shown here is derived from an EMBL/GenBank/DDBJ whole genome shotgun (WGS) entry which is preliminary data.</text>
</comment>
<dbReference type="PANTHER" id="PTHR22796">
    <property type="entry name" value="URG4-RELATED"/>
    <property type="match status" value="1"/>
</dbReference>
<dbReference type="InterPro" id="IPR002035">
    <property type="entry name" value="VWF_A"/>
</dbReference>